<dbReference type="InterPro" id="IPR047584">
    <property type="entry name" value="CyaY"/>
</dbReference>
<dbReference type="Proteomes" id="UP000189462">
    <property type="component" value="Unassembled WGS sequence"/>
</dbReference>
<gene>
    <name evidence="4" type="primary">cyaY</name>
    <name evidence="5" type="ORF">B1C78_03980</name>
</gene>
<dbReference type="GO" id="GO:0005737">
    <property type="term" value="C:cytoplasm"/>
    <property type="evidence" value="ECO:0007669"/>
    <property type="project" value="UniProtKB-ARBA"/>
</dbReference>
<dbReference type="EMBL" id="MVBK01000021">
    <property type="protein sequence ID" value="OOG27148.1"/>
    <property type="molecule type" value="Genomic_DNA"/>
</dbReference>
<protein>
    <recommendedName>
        <fullName evidence="4">Iron-sulfur cluster assembly protein CyaY</fullName>
    </recommendedName>
</protein>
<dbReference type="HAMAP" id="MF_00142">
    <property type="entry name" value="CyaY"/>
    <property type="match status" value="1"/>
</dbReference>
<dbReference type="GO" id="GO:0034986">
    <property type="term" value="F:iron chaperone activity"/>
    <property type="evidence" value="ECO:0007669"/>
    <property type="project" value="TreeGrafter"/>
</dbReference>
<dbReference type="PROSITE" id="PS01344">
    <property type="entry name" value="FRATAXIN_1"/>
    <property type="match status" value="1"/>
</dbReference>
<dbReference type="PANTHER" id="PTHR16821:SF2">
    <property type="entry name" value="FRATAXIN, MITOCHONDRIAL"/>
    <property type="match status" value="1"/>
</dbReference>
<evidence type="ECO:0000313" key="6">
    <source>
        <dbReference type="Proteomes" id="UP000189462"/>
    </source>
</evidence>
<name>A0A1V3NQJ1_9GAMM</name>
<comment type="similarity">
    <text evidence="1 4">Belongs to the frataxin family.</text>
</comment>
<dbReference type="NCBIfam" id="TIGR03421">
    <property type="entry name" value="FeS_CyaY"/>
    <property type="match status" value="1"/>
</dbReference>
<dbReference type="GO" id="GO:0008198">
    <property type="term" value="F:ferrous iron binding"/>
    <property type="evidence" value="ECO:0007669"/>
    <property type="project" value="TreeGrafter"/>
</dbReference>
<evidence type="ECO:0000256" key="2">
    <source>
        <dbReference type="ARBA" id="ARBA00022723"/>
    </source>
</evidence>
<dbReference type="GO" id="GO:0051537">
    <property type="term" value="F:2 iron, 2 sulfur cluster binding"/>
    <property type="evidence" value="ECO:0007669"/>
    <property type="project" value="TreeGrafter"/>
</dbReference>
<dbReference type="GO" id="GO:0016226">
    <property type="term" value="P:iron-sulfur cluster assembly"/>
    <property type="evidence" value="ECO:0007669"/>
    <property type="project" value="UniProtKB-UniRule"/>
</dbReference>
<comment type="function">
    <text evidence="4">Involved in iron-sulfur (Fe-S) cluster assembly. May act as a regulator of Fe-S biogenesis.</text>
</comment>
<dbReference type="Pfam" id="PF01491">
    <property type="entry name" value="Frataxin_Cyay"/>
    <property type="match status" value="1"/>
</dbReference>
<dbReference type="Gene3D" id="3.30.920.10">
    <property type="entry name" value="Frataxin/CyaY"/>
    <property type="match status" value="1"/>
</dbReference>
<dbReference type="GO" id="GO:0008199">
    <property type="term" value="F:ferric iron binding"/>
    <property type="evidence" value="ECO:0007669"/>
    <property type="project" value="InterPro"/>
</dbReference>
<dbReference type="RefSeq" id="WP_077277841.1">
    <property type="nucleotide sequence ID" value="NZ_MVBK01000021.1"/>
</dbReference>
<proteinExistence type="inferred from homology"/>
<evidence type="ECO:0000256" key="1">
    <source>
        <dbReference type="ARBA" id="ARBA00008183"/>
    </source>
</evidence>
<dbReference type="InterPro" id="IPR020895">
    <property type="entry name" value="Frataxin_CS"/>
</dbReference>
<keyword evidence="6" id="KW-1185">Reference proteome</keyword>
<keyword evidence="2 4" id="KW-0479">Metal-binding</keyword>
<evidence type="ECO:0000256" key="4">
    <source>
        <dbReference type="HAMAP-Rule" id="MF_00142"/>
    </source>
</evidence>
<dbReference type="GO" id="GO:0006879">
    <property type="term" value="P:intracellular iron ion homeostasis"/>
    <property type="evidence" value="ECO:0007669"/>
    <property type="project" value="TreeGrafter"/>
</dbReference>
<dbReference type="PANTHER" id="PTHR16821">
    <property type="entry name" value="FRATAXIN"/>
    <property type="match status" value="1"/>
</dbReference>
<dbReference type="InterPro" id="IPR036524">
    <property type="entry name" value="Frataxin/CyaY_sf"/>
</dbReference>
<evidence type="ECO:0000313" key="5">
    <source>
        <dbReference type="EMBL" id="OOG27148.1"/>
    </source>
</evidence>
<dbReference type="AlphaFoldDB" id="A0A1V3NQJ1"/>
<dbReference type="PROSITE" id="PS50810">
    <property type="entry name" value="FRATAXIN_2"/>
    <property type="match status" value="1"/>
</dbReference>
<dbReference type="STRING" id="108003.B1C78_03980"/>
<sequence length="107" mass="11640">MSETSFSLHAEQTLEGLLERMSEIDALADLDMDIIDGVLTLEFDNGGTVILNRQEAASQIWLASPEGPAHFGYDADQDEWLNDRTGETLTDTLNRVLSAGCGEPIGL</sequence>
<accession>A0A1V3NQJ1</accession>
<comment type="caution">
    <text evidence="5">The sequence shown here is derived from an EMBL/GenBank/DDBJ whole genome shotgun (WGS) entry which is preliminary data.</text>
</comment>
<dbReference type="GO" id="GO:0004322">
    <property type="term" value="F:ferroxidase activity"/>
    <property type="evidence" value="ECO:0007669"/>
    <property type="project" value="TreeGrafter"/>
</dbReference>
<organism evidence="5 6">
    <name type="scientific">Thioalkalivibrio denitrificans</name>
    <dbReference type="NCBI Taxonomy" id="108003"/>
    <lineage>
        <taxon>Bacteria</taxon>
        <taxon>Pseudomonadati</taxon>
        <taxon>Pseudomonadota</taxon>
        <taxon>Gammaproteobacteria</taxon>
        <taxon>Chromatiales</taxon>
        <taxon>Ectothiorhodospiraceae</taxon>
        <taxon>Thioalkalivibrio</taxon>
    </lineage>
</organism>
<reference evidence="5 6" key="1">
    <citation type="submission" date="2017-02" db="EMBL/GenBank/DDBJ databases">
        <title>Genomic diversity within the haloalkaliphilic genus Thioalkalivibrio.</title>
        <authorList>
            <person name="Ahn A.-C."/>
            <person name="Meier-Kolthoff J."/>
            <person name="Overmars L."/>
            <person name="Richter M."/>
            <person name="Woyke T."/>
            <person name="Sorokin D.Y."/>
            <person name="Muyzer G."/>
        </authorList>
    </citation>
    <scope>NUCLEOTIDE SEQUENCE [LARGE SCALE GENOMIC DNA]</scope>
    <source>
        <strain evidence="5 6">ALJD</strain>
    </source>
</reference>
<dbReference type="OrthoDB" id="285675at2"/>
<keyword evidence="3 4" id="KW-0408">Iron</keyword>
<dbReference type="SUPFAM" id="SSF55387">
    <property type="entry name" value="Frataxin/Nqo15-like"/>
    <property type="match status" value="1"/>
</dbReference>
<evidence type="ECO:0000256" key="3">
    <source>
        <dbReference type="ARBA" id="ARBA00023004"/>
    </source>
</evidence>
<dbReference type="InterPro" id="IPR002908">
    <property type="entry name" value="Frataxin/CyaY"/>
</dbReference>
<dbReference type="SMART" id="SM01219">
    <property type="entry name" value="Frataxin_Cyay"/>
    <property type="match status" value="1"/>
</dbReference>